<evidence type="ECO:0000256" key="6">
    <source>
        <dbReference type="ARBA" id="ARBA00012487"/>
    </source>
</evidence>
<keyword evidence="9 16" id="KW-0812">Transmembrane</keyword>
<dbReference type="Proteomes" id="UP000825002">
    <property type="component" value="Unassembled WGS sequence"/>
</dbReference>
<feature type="non-terminal residue" evidence="18">
    <location>
        <position position="1"/>
    </location>
</feature>
<comment type="pathway">
    <text evidence="3 16">Phospholipid metabolism; CDP-diacylglycerol biosynthesis; CDP-diacylglycerol from sn-glycerol 3-phosphate: step 3/3.</text>
</comment>
<evidence type="ECO:0000256" key="2">
    <source>
        <dbReference type="ARBA" id="ARBA00004141"/>
    </source>
</evidence>
<keyword evidence="8 16" id="KW-0808">Transferase</keyword>
<evidence type="ECO:0000313" key="18">
    <source>
        <dbReference type="EMBL" id="KAG9511180.1"/>
    </source>
</evidence>
<evidence type="ECO:0000256" key="11">
    <source>
        <dbReference type="ARBA" id="ARBA00022989"/>
    </source>
</evidence>
<keyword evidence="13 17" id="KW-0472">Membrane</keyword>
<evidence type="ECO:0000256" key="1">
    <source>
        <dbReference type="ARBA" id="ARBA00001698"/>
    </source>
</evidence>
<name>A0ABQ7SCN8_9ACAR</name>
<accession>A0ABQ7SCN8</accession>
<evidence type="ECO:0000256" key="8">
    <source>
        <dbReference type="ARBA" id="ARBA00022679"/>
    </source>
</evidence>
<dbReference type="PANTHER" id="PTHR13773:SF8">
    <property type="entry name" value="PHOSPHATIDATE CYTIDYLYLTRANSFERASE, PHOTORECEPTOR-SPECIFIC"/>
    <property type="match status" value="1"/>
</dbReference>
<dbReference type="GO" id="GO:0016779">
    <property type="term" value="F:nucleotidyltransferase activity"/>
    <property type="evidence" value="ECO:0007669"/>
    <property type="project" value="UniProtKB-KW"/>
</dbReference>
<dbReference type="EMBL" id="JAIFTH010000023">
    <property type="protein sequence ID" value="KAG9511180.1"/>
    <property type="molecule type" value="Genomic_DNA"/>
</dbReference>
<evidence type="ECO:0000256" key="13">
    <source>
        <dbReference type="ARBA" id="ARBA00023136"/>
    </source>
</evidence>
<dbReference type="PROSITE" id="PS01315">
    <property type="entry name" value="CDS"/>
    <property type="match status" value="1"/>
</dbReference>
<keyword evidence="12" id="KW-0443">Lipid metabolism</keyword>
<comment type="catalytic activity">
    <reaction evidence="1 16">
        <text>a 1,2-diacyl-sn-glycero-3-phosphate + CTP + H(+) = a CDP-1,2-diacyl-sn-glycerol + diphosphate</text>
        <dbReference type="Rhea" id="RHEA:16229"/>
        <dbReference type="ChEBI" id="CHEBI:15378"/>
        <dbReference type="ChEBI" id="CHEBI:33019"/>
        <dbReference type="ChEBI" id="CHEBI:37563"/>
        <dbReference type="ChEBI" id="CHEBI:58332"/>
        <dbReference type="ChEBI" id="CHEBI:58608"/>
        <dbReference type="EC" id="2.7.7.41"/>
    </reaction>
</comment>
<evidence type="ECO:0000313" key="19">
    <source>
        <dbReference type="Proteomes" id="UP000825002"/>
    </source>
</evidence>
<dbReference type="InterPro" id="IPR000374">
    <property type="entry name" value="PC_trans"/>
</dbReference>
<dbReference type="Pfam" id="PF01148">
    <property type="entry name" value="CTP_transf_1"/>
    <property type="match status" value="1"/>
</dbReference>
<dbReference type="PANTHER" id="PTHR13773">
    <property type="entry name" value="PHOSPHATIDATE CYTIDYLYLTRANSFERASE"/>
    <property type="match status" value="1"/>
</dbReference>
<dbReference type="PIRSF" id="PIRSF018269">
    <property type="entry name" value="PC_trans_euk"/>
    <property type="match status" value="1"/>
</dbReference>
<evidence type="ECO:0000256" key="14">
    <source>
        <dbReference type="ARBA" id="ARBA00023209"/>
    </source>
</evidence>
<reference evidence="18 19" key="1">
    <citation type="submission" date="2020-10" db="EMBL/GenBank/DDBJ databases">
        <authorList>
            <person name="Klimov P.B."/>
            <person name="Dyachkov S.M."/>
            <person name="Chetverikov P.E."/>
        </authorList>
    </citation>
    <scope>NUCLEOTIDE SEQUENCE [LARGE SCALE GENOMIC DNA]</scope>
    <source>
        <strain evidence="18">BMOC 18-1129-001#AD2665</strain>
        <tissue evidence="18">Entire mites</tissue>
    </source>
</reference>
<feature type="transmembrane region" description="Helical" evidence="17">
    <location>
        <begin position="160"/>
        <end position="181"/>
    </location>
</feature>
<sequence>MTNYLPNYLLRTIFTLIMVGGFALLIRAGPLALTLVVLAIQVKCFQEIIAIGYSVYRVHGLKWFRSISWYFLLATNYYIYGETVVDYYVFYVKKANFLSFLMTYHRFISFSLYIIGFVWFVLSLEKRYYMRQFSLFAWTHVVLAILVTASNAIIQNLFEGLIWFIVPVSMIICNDVTAYIFGTICGRTPLIKLSPKKTWEGFIGGGLATIILGAILSHFMCQHKHFICPIDYTKGLGRDSIDCTPSPLFTLTEYTIIPETWSAWLELFCLASIPTTVTLYPFVLHSLALSLFSSVIGPFGGFFASGFKRAFKIKDFSDTIPGHGGLVDRFDCQFLMAIFTHVYISSFIRAPSPQKLLQQIMMLPFDEQVRLLNTLKENILTDEYVLTES</sequence>
<dbReference type="InterPro" id="IPR016720">
    <property type="entry name" value="PC_Trfase_euk"/>
</dbReference>
<keyword evidence="14" id="KW-0594">Phospholipid biosynthesis</keyword>
<organism evidence="18 19">
    <name type="scientific">Fragariocoptes setiger</name>
    <dbReference type="NCBI Taxonomy" id="1670756"/>
    <lineage>
        <taxon>Eukaryota</taxon>
        <taxon>Metazoa</taxon>
        <taxon>Ecdysozoa</taxon>
        <taxon>Arthropoda</taxon>
        <taxon>Chelicerata</taxon>
        <taxon>Arachnida</taxon>
        <taxon>Acari</taxon>
        <taxon>Acariformes</taxon>
        <taxon>Trombidiformes</taxon>
        <taxon>Prostigmata</taxon>
        <taxon>Eupodina</taxon>
        <taxon>Eriophyoidea</taxon>
        <taxon>Phytoptidae</taxon>
        <taxon>Fragariocoptes</taxon>
    </lineage>
</organism>
<keyword evidence="7" id="KW-0444">Lipid biosynthesis</keyword>
<gene>
    <name evidence="18" type="primary">Cds</name>
    <name evidence="18" type="ORF">GZH46_00245</name>
</gene>
<feature type="transmembrane region" description="Helical" evidence="17">
    <location>
        <begin position="12"/>
        <end position="42"/>
    </location>
</feature>
<feature type="transmembrane region" description="Helical" evidence="17">
    <location>
        <begin position="282"/>
        <end position="304"/>
    </location>
</feature>
<comment type="pathway">
    <text evidence="4">Lipid metabolism.</text>
</comment>
<keyword evidence="11 17" id="KW-1133">Transmembrane helix</keyword>
<feature type="transmembrane region" description="Helical" evidence="17">
    <location>
        <begin position="202"/>
        <end position="220"/>
    </location>
</feature>
<comment type="subcellular location">
    <subcellularLocation>
        <location evidence="2">Membrane</location>
        <topology evidence="2">Multi-pass membrane protein</topology>
    </subcellularLocation>
</comment>
<comment type="caution">
    <text evidence="18">The sequence shown here is derived from an EMBL/GenBank/DDBJ whole genome shotgun (WGS) entry which is preliminary data.</text>
</comment>
<evidence type="ECO:0000256" key="17">
    <source>
        <dbReference type="SAM" id="Phobius"/>
    </source>
</evidence>
<feature type="transmembrane region" description="Helical" evidence="17">
    <location>
        <begin position="63"/>
        <end position="80"/>
    </location>
</feature>
<evidence type="ECO:0000256" key="10">
    <source>
        <dbReference type="ARBA" id="ARBA00022695"/>
    </source>
</evidence>
<keyword evidence="15" id="KW-1208">Phospholipid metabolism</keyword>
<evidence type="ECO:0000256" key="16">
    <source>
        <dbReference type="RuleBase" id="RU003938"/>
    </source>
</evidence>
<feature type="transmembrane region" description="Helical" evidence="17">
    <location>
        <begin position="100"/>
        <end position="122"/>
    </location>
</feature>
<dbReference type="EC" id="2.7.7.41" evidence="6 16"/>
<comment type="similarity">
    <text evidence="5 16">Belongs to the CDS family.</text>
</comment>
<evidence type="ECO:0000256" key="3">
    <source>
        <dbReference type="ARBA" id="ARBA00005119"/>
    </source>
</evidence>
<evidence type="ECO:0000256" key="15">
    <source>
        <dbReference type="ARBA" id="ARBA00023264"/>
    </source>
</evidence>
<keyword evidence="10 16" id="KW-0548">Nucleotidyltransferase</keyword>
<protein>
    <recommendedName>
        <fullName evidence="6 16">Phosphatidate cytidylyltransferase</fullName>
        <ecNumber evidence="6 16">2.7.7.41</ecNumber>
    </recommendedName>
</protein>
<evidence type="ECO:0000256" key="7">
    <source>
        <dbReference type="ARBA" id="ARBA00022516"/>
    </source>
</evidence>
<evidence type="ECO:0000256" key="5">
    <source>
        <dbReference type="ARBA" id="ARBA00010185"/>
    </source>
</evidence>
<evidence type="ECO:0000256" key="12">
    <source>
        <dbReference type="ARBA" id="ARBA00023098"/>
    </source>
</evidence>
<feature type="transmembrane region" description="Helical" evidence="17">
    <location>
        <begin position="134"/>
        <end position="154"/>
    </location>
</feature>
<proteinExistence type="inferred from homology"/>
<evidence type="ECO:0000256" key="9">
    <source>
        <dbReference type="ARBA" id="ARBA00022692"/>
    </source>
</evidence>
<keyword evidence="19" id="KW-1185">Reference proteome</keyword>
<evidence type="ECO:0000256" key="4">
    <source>
        <dbReference type="ARBA" id="ARBA00005189"/>
    </source>
</evidence>